<proteinExistence type="predicted"/>
<dbReference type="InterPro" id="IPR004347">
    <property type="entry name" value="Pup_ligase/deamidase"/>
</dbReference>
<dbReference type="Proteomes" id="UP000178428">
    <property type="component" value="Unassembled WGS sequence"/>
</dbReference>
<name>A0A1G2EXH9_9BACT</name>
<gene>
    <name evidence="1" type="ORF">A3J00_00920</name>
</gene>
<dbReference type="STRING" id="1801725.A3J00_00920"/>
<dbReference type="GO" id="GO:0070490">
    <property type="term" value="P:protein pupylation"/>
    <property type="evidence" value="ECO:0007669"/>
    <property type="project" value="TreeGrafter"/>
</dbReference>
<reference evidence="1 2" key="1">
    <citation type="journal article" date="2016" name="Nat. Commun.">
        <title>Thousands of microbial genomes shed light on interconnected biogeochemical processes in an aquifer system.</title>
        <authorList>
            <person name="Anantharaman K."/>
            <person name="Brown C.T."/>
            <person name="Hug L.A."/>
            <person name="Sharon I."/>
            <person name="Castelle C.J."/>
            <person name="Probst A.J."/>
            <person name="Thomas B.C."/>
            <person name="Singh A."/>
            <person name="Wilkins M.J."/>
            <person name="Karaoz U."/>
            <person name="Brodie E.L."/>
            <person name="Williams K.H."/>
            <person name="Hubbard S.S."/>
            <person name="Banfield J.F."/>
        </authorList>
    </citation>
    <scope>NUCLEOTIDE SEQUENCE [LARGE SCALE GENOMIC DNA]</scope>
</reference>
<evidence type="ECO:0000313" key="1">
    <source>
        <dbReference type="EMBL" id="OGZ30212.1"/>
    </source>
</evidence>
<dbReference type="Pfam" id="PF03136">
    <property type="entry name" value="Pup_ligase"/>
    <property type="match status" value="1"/>
</dbReference>
<comment type="caution">
    <text evidence="1">The sequence shown here is derived from an EMBL/GenBank/DDBJ whole genome shotgun (WGS) entry which is preliminary data.</text>
</comment>
<dbReference type="AlphaFoldDB" id="A0A1G2EXH9"/>
<dbReference type="GO" id="GO:0005524">
    <property type="term" value="F:ATP binding"/>
    <property type="evidence" value="ECO:0007669"/>
    <property type="project" value="TreeGrafter"/>
</dbReference>
<organism evidence="1 2">
    <name type="scientific">Candidatus Niyogibacteria bacterium RIFCSPLOWO2_02_FULL_45_13</name>
    <dbReference type="NCBI Taxonomy" id="1801725"/>
    <lineage>
        <taxon>Bacteria</taxon>
        <taxon>Candidatus Niyogiibacteriota</taxon>
    </lineage>
</organism>
<evidence type="ECO:0008006" key="3">
    <source>
        <dbReference type="Google" id="ProtNLM"/>
    </source>
</evidence>
<dbReference type="PANTHER" id="PTHR42307">
    <property type="entry name" value="PUP DEAMIDASE/DEPUPYLASE"/>
    <property type="match status" value="1"/>
</dbReference>
<dbReference type="GO" id="GO:0019941">
    <property type="term" value="P:modification-dependent protein catabolic process"/>
    <property type="evidence" value="ECO:0007669"/>
    <property type="project" value="InterPro"/>
</dbReference>
<evidence type="ECO:0000313" key="2">
    <source>
        <dbReference type="Proteomes" id="UP000178428"/>
    </source>
</evidence>
<dbReference type="PANTHER" id="PTHR42307:SF2">
    <property type="entry name" value="PUP DEAMIDASE_DEPUPYLASE"/>
    <property type="match status" value="1"/>
</dbReference>
<dbReference type="GO" id="GO:0010498">
    <property type="term" value="P:proteasomal protein catabolic process"/>
    <property type="evidence" value="ECO:0007669"/>
    <property type="project" value="InterPro"/>
</dbReference>
<dbReference type="EMBL" id="MHMR01000026">
    <property type="protein sequence ID" value="OGZ30212.1"/>
    <property type="molecule type" value="Genomic_DNA"/>
</dbReference>
<sequence>MHIIIGAETEYGIFGRSEKHGYITEDFSLAAEVVGSIEYLHPVFKRPLEGIKNEKEHRMAELGLFKKMADLLRKPISAAMAQRYGMSGMVLSNGARFYVDCKHPEYSIPETSNPKDALIAQKAGDFIVNECRKKAEDVLRSEKSPLFARRLQHPTLEIRIDRTNSDGKKSSYAGHENYSVSPEVFRRLVGRAFRPGGDLSPVFMTFLAARQIIAGAGKVGFESGKPISFQISARADFIEREINSSTIDFRPIINTRDIPYADGRFIRRLHVICGDSNMSQLSLFLKFGLTALFLMMLEDGFLERNESVFNRPLSDPVRSYRNVSRDLTLKHEMFFAGGVKKTALEVMAETSELMDKFVSEKALSKVWLEVAEKFKGVINGFYGNRHQNEFSRNLDWVVKERLLEDLVRRKNIGWDHHECFALNLRYHNIDPDSKISVFHRLEKKGEIARIVSENEIKGAVLSPPNDTRASLRGYLAANHPASIESIGWSYVLFKDGTLVNLDDPRGFDVFSVARDRGSLGLLRQVIDVCRRGLSDAR</sequence>
<protein>
    <recommendedName>
        <fullName evidence="3">Pup--protein ligase</fullName>
    </recommendedName>
</protein>
<accession>A0A1G2EXH9</accession>